<dbReference type="CDD" id="cd00093">
    <property type="entry name" value="HTH_XRE"/>
    <property type="match status" value="1"/>
</dbReference>
<dbReference type="PANTHER" id="PTHR46558">
    <property type="entry name" value="TRACRIPTIONAL REGULATORY PROTEIN-RELATED-RELATED"/>
    <property type="match status" value="1"/>
</dbReference>
<feature type="domain" description="HTH cro/C1-type" evidence="3">
    <location>
        <begin position="9"/>
        <end position="68"/>
    </location>
</feature>
<dbReference type="PROSITE" id="PS50943">
    <property type="entry name" value="HTH_CROC1"/>
    <property type="match status" value="1"/>
</dbReference>
<keyword evidence="5" id="KW-1185">Reference proteome</keyword>
<evidence type="ECO:0000256" key="2">
    <source>
        <dbReference type="SAM" id="MobiDB-lite"/>
    </source>
</evidence>
<dbReference type="GeneID" id="93339284"/>
<dbReference type="PANTHER" id="PTHR46558:SF4">
    <property type="entry name" value="DNA-BIDING PHAGE PROTEIN"/>
    <property type="match status" value="1"/>
</dbReference>
<gene>
    <name evidence="4" type="ORF">SAMN02745178_02875</name>
</gene>
<dbReference type="STRING" id="745368.SAMN02745178_02875"/>
<evidence type="ECO:0000313" key="5">
    <source>
        <dbReference type="Proteomes" id="UP000190286"/>
    </source>
</evidence>
<dbReference type="InterPro" id="IPR001387">
    <property type="entry name" value="Cro/C1-type_HTH"/>
</dbReference>
<dbReference type="SMART" id="SM00530">
    <property type="entry name" value="HTH_XRE"/>
    <property type="match status" value="1"/>
</dbReference>
<dbReference type="Proteomes" id="UP000190286">
    <property type="component" value="Unassembled WGS sequence"/>
</dbReference>
<dbReference type="OrthoDB" id="2084861at2"/>
<keyword evidence="1 4" id="KW-0238">DNA-binding</keyword>
<dbReference type="GO" id="GO:0003677">
    <property type="term" value="F:DNA binding"/>
    <property type="evidence" value="ECO:0007669"/>
    <property type="project" value="UniProtKB-KW"/>
</dbReference>
<dbReference type="Gene3D" id="1.10.260.40">
    <property type="entry name" value="lambda repressor-like DNA-binding domains"/>
    <property type="match status" value="1"/>
</dbReference>
<evidence type="ECO:0000256" key="1">
    <source>
        <dbReference type="ARBA" id="ARBA00023125"/>
    </source>
</evidence>
<dbReference type="AlphaFoldDB" id="A0A1T4Y9W0"/>
<dbReference type="SUPFAM" id="SSF47413">
    <property type="entry name" value="lambda repressor-like DNA-binding domains"/>
    <property type="match status" value="1"/>
</dbReference>
<organism evidence="4 5">
    <name type="scientific">Gemmiger formicilis</name>
    <dbReference type="NCBI Taxonomy" id="745368"/>
    <lineage>
        <taxon>Bacteria</taxon>
        <taxon>Bacillati</taxon>
        <taxon>Bacillota</taxon>
        <taxon>Clostridia</taxon>
        <taxon>Eubacteriales</taxon>
        <taxon>Gemmiger</taxon>
    </lineage>
</organism>
<dbReference type="RefSeq" id="WP_078785647.1">
    <property type="nucleotide sequence ID" value="NZ_DBFBEI010000013.1"/>
</dbReference>
<accession>A0A1T4Y9W0</accession>
<evidence type="ECO:0000313" key="4">
    <source>
        <dbReference type="EMBL" id="SKA98569.1"/>
    </source>
</evidence>
<reference evidence="4 5" key="1">
    <citation type="submission" date="2017-02" db="EMBL/GenBank/DDBJ databases">
        <authorList>
            <person name="Peterson S.W."/>
        </authorList>
    </citation>
    <scope>NUCLEOTIDE SEQUENCE [LARGE SCALE GENOMIC DNA]</scope>
    <source>
        <strain evidence="4 5">ATCC 27749</strain>
    </source>
</reference>
<feature type="region of interest" description="Disordered" evidence="2">
    <location>
        <begin position="97"/>
        <end position="116"/>
    </location>
</feature>
<dbReference type="InterPro" id="IPR010982">
    <property type="entry name" value="Lambda_DNA-bd_dom_sf"/>
</dbReference>
<dbReference type="EMBL" id="FUYF01000060">
    <property type="protein sequence ID" value="SKA98569.1"/>
    <property type="molecule type" value="Genomic_DNA"/>
</dbReference>
<protein>
    <submittedName>
        <fullName evidence="4">DNA-binding transcriptional regulator, XRE-family HTH domain</fullName>
    </submittedName>
</protein>
<sequence>MMMDFAGRLKRLRIEKGYSQATLAKKITDAGQKPGEASIAKYENGRIYPNLQTAACMADCFGVSIDYLACGEKAAVVSVDGLTDEQINLMTELTRALRQQNKGRRGNPKSTPTPERQELVFKRVAQFLK</sequence>
<proteinExistence type="predicted"/>
<name>A0A1T4Y9W0_9FIRM</name>
<evidence type="ECO:0000259" key="3">
    <source>
        <dbReference type="PROSITE" id="PS50943"/>
    </source>
</evidence>